<dbReference type="PANTHER" id="PTHR11730">
    <property type="entry name" value="AMMONIUM TRANSPORTER"/>
    <property type="match status" value="1"/>
</dbReference>
<dbReference type="Gene3D" id="1.10.287.950">
    <property type="entry name" value="Methyl-accepting chemotaxis protein"/>
    <property type="match status" value="1"/>
</dbReference>
<feature type="transmembrane region" description="Helical" evidence="12">
    <location>
        <begin position="230"/>
        <end position="247"/>
    </location>
</feature>
<dbReference type="PANTHER" id="PTHR11730:SF6">
    <property type="entry name" value="AMMONIUM TRANSPORTER"/>
    <property type="match status" value="1"/>
</dbReference>
<dbReference type="Proteomes" id="UP000004703">
    <property type="component" value="Chromosome"/>
</dbReference>
<dbReference type="CDD" id="cd06225">
    <property type="entry name" value="HAMP"/>
    <property type="match status" value="1"/>
</dbReference>
<protein>
    <submittedName>
        <fullName evidence="15">Ammonium transporter</fullName>
    </submittedName>
</protein>
<dbReference type="NCBIfam" id="TIGR00836">
    <property type="entry name" value="amt"/>
    <property type="match status" value="1"/>
</dbReference>
<keyword evidence="5 12" id="KW-1133">Transmembrane helix</keyword>
<dbReference type="SUPFAM" id="SSF111352">
    <property type="entry name" value="Ammonium transporter"/>
    <property type="match status" value="1"/>
</dbReference>
<keyword evidence="4 12" id="KW-0812">Transmembrane</keyword>
<name>A0A5E8H1I2_ROSAD</name>
<evidence type="ECO:0000256" key="11">
    <source>
        <dbReference type="SAM" id="MobiDB-lite"/>
    </source>
</evidence>
<feature type="transmembrane region" description="Helical" evidence="12">
    <location>
        <begin position="259"/>
        <end position="280"/>
    </location>
</feature>
<feature type="compositionally biased region" description="Polar residues" evidence="11">
    <location>
        <begin position="520"/>
        <end position="532"/>
    </location>
</feature>
<sequence length="890" mass="95606">MRACFTMAMTVVGVAVVYPVEAWAQSDQFALQSNLDHVWTMIAAGLVFFMQAGFLFLESGLVRSKNSINVAQKNITDFIFSTMMFGAVGYMLMFGTSWHGLFGWDPSLMMFDSLDDWGLTFFVFQLVFCGTAATIISGATAERVKLEGYMILAATTGLLIYPIAGHWAWGSLLISDNEPWLASMGFMDFAGSTVVHSVGAWISLAAIIIIGPRIGRFENGEVREINGHSAVLATVGCIILWVGWIGFNGGSTTAGTSTFAQIIANTMVAGAIGGMVQMILGRIHSGFYRPDYSINGVLAGLVSITAGCDAVTVWSALMIGATGSGIAFYGQRVMENTFKLDDAIGAIPVHGIAGFWGTIAVAFLARPEYLLAGSRMEQVFVQFIGAAAIFAWAFGVAFAVIWSVNKVWSGFPGGGFRVSEEDEVVGLNAAEHGATLGTGVLQGALKELAYSRVNLSARVDVEHGDEAGELAFLFNRVMTRLQKMDDARRARRLHVERARRTLDRIVTKLSGEMKDMMESQLDSLSAHSQTVSVEARRVKSTSAEASEGASSIGEASTHSRNAIEKTETAAEQLQHAMSEINQEVSSALEAMRYSANEANMTRDAANRMKAASQSIEGLIGVITQISEQTHLLALNATIEAARAGEAGRGFAVVAQEVKDLAEQTSKASEEVTQQVQQIRAVSDELDNKVSSIHEQLSGADATADKIDRVLVETNQSTGQITEDVRMLGGAAKDIAVSAGVIGNTSGGMAEASDSLGQTAEQVEHAVSELRSAFDGLLADILQGQDRRIFPRFDYVSNVDLELGGHSIEARVRNISIDGFMLERTSEMAGVEVGKEVHVRFPDFPVPLKANVSGTAEDRVNCQFDASACEDDSLNDLIDRLEVQNTEQQAA</sequence>
<evidence type="ECO:0000259" key="14">
    <source>
        <dbReference type="PROSITE" id="PS50885"/>
    </source>
</evidence>
<evidence type="ECO:0000256" key="9">
    <source>
        <dbReference type="PROSITE-ProRule" id="PRU00284"/>
    </source>
</evidence>
<dbReference type="RefSeq" id="WP_081450562.1">
    <property type="nucleotide sequence ID" value="NZ_CM011002.1"/>
</dbReference>
<dbReference type="InterPro" id="IPR009875">
    <property type="entry name" value="PilZ_domain"/>
</dbReference>
<keyword evidence="7" id="KW-0924">Ammonia transport</keyword>
<keyword evidence="6 12" id="KW-0472">Membrane</keyword>
<dbReference type="GO" id="GO:0006935">
    <property type="term" value="P:chemotaxis"/>
    <property type="evidence" value="ECO:0007669"/>
    <property type="project" value="InterPro"/>
</dbReference>
<dbReference type="GO" id="GO:0097272">
    <property type="term" value="P:ammonium homeostasis"/>
    <property type="evidence" value="ECO:0007669"/>
    <property type="project" value="TreeGrafter"/>
</dbReference>
<evidence type="ECO:0000256" key="1">
    <source>
        <dbReference type="ARBA" id="ARBA00004141"/>
    </source>
</evidence>
<feature type="transmembrane region" description="Helical" evidence="12">
    <location>
        <begin position="189"/>
        <end position="210"/>
    </location>
</feature>
<dbReference type="PROSITE" id="PS01219">
    <property type="entry name" value="AMMONIUM_TRANSP"/>
    <property type="match status" value="1"/>
</dbReference>
<feature type="coiled-coil region" evidence="10">
    <location>
        <begin position="563"/>
        <end position="590"/>
    </location>
</feature>
<dbReference type="InterPro" id="IPR003660">
    <property type="entry name" value="HAMP_dom"/>
</dbReference>
<evidence type="ECO:0000259" key="13">
    <source>
        <dbReference type="PROSITE" id="PS50111"/>
    </source>
</evidence>
<dbReference type="Pfam" id="PF07238">
    <property type="entry name" value="PilZ"/>
    <property type="match status" value="1"/>
</dbReference>
<evidence type="ECO:0000256" key="2">
    <source>
        <dbReference type="ARBA" id="ARBA00005887"/>
    </source>
</evidence>
<feature type="region of interest" description="Disordered" evidence="11">
    <location>
        <begin position="520"/>
        <end position="561"/>
    </location>
</feature>
<dbReference type="GO" id="GO:0007165">
    <property type="term" value="P:signal transduction"/>
    <property type="evidence" value="ECO:0007669"/>
    <property type="project" value="UniProtKB-KW"/>
</dbReference>
<dbReference type="InterPro" id="IPR004089">
    <property type="entry name" value="MCPsignal_dom"/>
</dbReference>
<accession>A0A5E8H1I2</accession>
<feature type="domain" description="Methyl-accepting transducer" evidence="13">
    <location>
        <begin position="509"/>
        <end position="770"/>
    </location>
</feature>
<evidence type="ECO:0000256" key="6">
    <source>
        <dbReference type="ARBA" id="ARBA00023136"/>
    </source>
</evidence>
<comment type="subcellular location">
    <subcellularLocation>
        <location evidence="1">Membrane</location>
        <topology evidence="1">Multi-pass membrane protein</topology>
    </subcellularLocation>
</comment>
<dbReference type="SUPFAM" id="SSF141371">
    <property type="entry name" value="PilZ domain-like"/>
    <property type="match status" value="1"/>
</dbReference>
<dbReference type="PROSITE" id="PS50111">
    <property type="entry name" value="CHEMOTAXIS_TRANSDUC_2"/>
    <property type="match status" value="1"/>
</dbReference>
<dbReference type="InterPro" id="IPR024041">
    <property type="entry name" value="NH4_transpt_AmtB-like_dom"/>
</dbReference>
<dbReference type="GO" id="GO:0035438">
    <property type="term" value="F:cyclic-di-GMP binding"/>
    <property type="evidence" value="ECO:0007669"/>
    <property type="project" value="InterPro"/>
</dbReference>
<dbReference type="InterPro" id="IPR001905">
    <property type="entry name" value="Ammonium_transpt"/>
</dbReference>
<dbReference type="InterPro" id="IPR004090">
    <property type="entry name" value="Chemotax_Me-accpt_rcpt"/>
</dbReference>
<feature type="compositionally biased region" description="Low complexity" evidence="11">
    <location>
        <begin position="540"/>
        <end position="556"/>
    </location>
</feature>
<evidence type="ECO:0000256" key="7">
    <source>
        <dbReference type="ARBA" id="ARBA00023177"/>
    </source>
</evidence>
<dbReference type="Gene3D" id="2.40.10.220">
    <property type="entry name" value="predicted glycosyltransferase like domains"/>
    <property type="match status" value="1"/>
</dbReference>
<evidence type="ECO:0000256" key="8">
    <source>
        <dbReference type="ARBA" id="ARBA00029447"/>
    </source>
</evidence>
<feature type="transmembrane region" description="Helical" evidence="12">
    <location>
        <begin position="38"/>
        <end position="57"/>
    </location>
</feature>
<organism evidence="15 16">
    <name type="scientific">Roseibium alexandrii (strain DSM 17067 / NCIMB 14079 / DFL-11)</name>
    <name type="common">Labrenzia alexandrii</name>
    <dbReference type="NCBI Taxonomy" id="244592"/>
    <lineage>
        <taxon>Bacteria</taxon>
        <taxon>Pseudomonadati</taxon>
        <taxon>Pseudomonadota</taxon>
        <taxon>Alphaproteobacteria</taxon>
        <taxon>Hyphomicrobiales</taxon>
        <taxon>Stappiaceae</taxon>
        <taxon>Roseibium</taxon>
    </lineage>
</organism>
<dbReference type="PRINTS" id="PR00260">
    <property type="entry name" value="CHEMTRNSDUCR"/>
</dbReference>
<dbReference type="AlphaFoldDB" id="A0A5E8H1I2"/>
<dbReference type="Pfam" id="PF00909">
    <property type="entry name" value="Ammonium_transp"/>
    <property type="match status" value="1"/>
</dbReference>
<reference evidence="15 16" key="2">
    <citation type="submission" date="2013-04" db="EMBL/GenBank/DDBJ databases">
        <authorList>
            <person name="Fiebig A."/>
            <person name="Pradella S."/>
            <person name="Wagner-Doebler I."/>
        </authorList>
    </citation>
    <scope>NUCLEOTIDE SEQUENCE [LARGE SCALE GENOMIC DNA]</scope>
    <source>
        <strain evidence="16">DSM 17067 / NCIMB 14079 / DFL-11</strain>
    </source>
</reference>
<dbReference type="Gene3D" id="1.10.3430.10">
    <property type="entry name" value="Ammonium transporter AmtB like domains"/>
    <property type="match status" value="1"/>
</dbReference>
<evidence type="ECO:0000256" key="5">
    <source>
        <dbReference type="ARBA" id="ARBA00022989"/>
    </source>
</evidence>
<feature type="transmembrane region" description="Helical" evidence="12">
    <location>
        <begin position="78"/>
        <end position="97"/>
    </location>
</feature>
<dbReference type="GO" id="GO:0016020">
    <property type="term" value="C:membrane"/>
    <property type="evidence" value="ECO:0007669"/>
    <property type="project" value="UniProtKB-SubCell"/>
</dbReference>
<dbReference type="InterPro" id="IPR029020">
    <property type="entry name" value="Ammonium/urea_transptr"/>
</dbReference>
<feature type="transmembrane region" description="Helical" evidence="12">
    <location>
        <begin position="292"/>
        <end position="323"/>
    </location>
</feature>
<feature type="transmembrane region" description="Helical" evidence="12">
    <location>
        <begin position="379"/>
        <end position="402"/>
    </location>
</feature>
<keyword evidence="10" id="KW-0175">Coiled coil</keyword>
<evidence type="ECO:0000256" key="12">
    <source>
        <dbReference type="SAM" id="Phobius"/>
    </source>
</evidence>
<evidence type="ECO:0000256" key="10">
    <source>
        <dbReference type="SAM" id="Coils"/>
    </source>
</evidence>
<feature type="transmembrane region" description="Helical" evidence="12">
    <location>
        <begin position="343"/>
        <end position="367"/>
    </location>
</feature>
<comment type="similarity">
    <text evidence="2">Belongs to the ammonia transporter channel (TC 1.A.11.2) family.</text>
</comment>
<comment type="caution">
    <text evidence="15">The sequence shown here is derived from an EMBL/GenBank/DDBJ whole genome shotgun (WGS) entry which is preliminary data.</text>
</comment>
<evidence type="ECO:0000256" key="4">
    <source>
        <dbReference type="ARBA" id="ARBA00022692"/>
    </source>
</evidence>
<dbReference type="SUPFAM" id="SSF58104">
    <property type="entry name" value="Methyl-accepting chemotaxis protein (MCP) signaling domain"/>
    <property type="match status" value="1"/>
</dbReference>
<keyword evidence="9" id="KW-0807">Transducer</keyword>
<dbReference type="GO" id="GO:0004888">
    <property type="term" value="F:transmembrane signaling receptor activity"/>
    <property type="evidence" value="ECO:0007669"/>
    <property type="project" value="InterPro"/>
</dbReference>
<feature type="domain" description="HAMP" evidence="14">
    <location>
        <begin position="441"/>
        <end position="486"/>
    </location>
</feature>
<dbReference type="EMBL" id="ACCU02000004">
    <property type="protein sequence ID" value="EEE46185.2"/>
    <property type="molecule type" value="Genomic_DNA"/>
</dbReference>
<reference evidence="15 16" key="1">
    <citation type="submission" date="2008-01" db="EMBL/GenBank/DDBJ databases">
        <authorList>
            <person name="Wagner-Dobler I."/>
            <person name="Ferriera S."/>
            <person name="Johnson J."/>
            <person name="Kravitz S."/>
            <person name="Beeson K."/>
            <person name="Sutton G."/>
            <person name="Rogers Y.-H."/>
            <person name="Friedman R."/>
            <person name="Frazier M."/>
            <person name="Venter J.C."/>
        </authorList>
    </citation>
    <scope>NUCLEOTIDE SEQUENCE [LARGE SCALE GENOMIC DNA]</scope>
    <source>
        <strain evidence="16">DSM 17067 / NCIMB 14079 / DFL-11</strain>
    </source>
</reference>
<feature type="transmembrane region" description="Helical" evidence="12">
    <location>
        <begin position="148"/>
        <end position="169"/>
    </location>
</feature>
<evidence type="ECO:0000313" key="15">
    <source>
        <dbReference type="EMBL" id="EEE46185.2"/>
    </source>
</evidence>
<dbReference type="GO" id="GO:0008519">
    <property type="term" value="F:ammonium channel activity"/>
    <property type="evidence" value="ECO:0007669"/>
    <property type="project" value="InterPro"/>
</dbReference>
<dbReference type="Pfam" id="PF00015">
    <property type="entry name" value="MCPsignal"/>
    <property type="match status" value="1"/>
</dbReference>
<keyword evidence="3" id="KW-0813">Transport</keyword>
<evidence type="ECO:0000313" key="16">
    <source>
        <dbReference type="Proteomes" id="UP000004703"/>
    </source>
</evidence>
<dbReference type="PROSITE" id="PS50885">
    <property type="entry name" value="HAMP"/>
    <property type="match status" value="1"/>
</dbReference>
<proteinExistence type="inferred from homology"/>
<dbReference type="SMART" id="SM00283">
    <property type="entry name" value="MA"/>
    <property type="match status" value="1"/>
</dbReference>
<dbReference type="InterPro" id="IPR018047">
    <property type="entry name" value="Ammonium_transpt_CS"/>
</dbReference>
<comment type="similarity">
    <text evidence="8">Belongs to the methyl-accepting chemotaxis (MCP) protein family.</text>
</comment>
<gene>
    <name evidence="15" type="ORF">SADFL11_3474</name>
</gene>
<feature type="transmembrane region" description="Helical" evidence="12">
    <location>
        <begin position="117"/>
        <end position="136"/>
    </location>
</feature>
<evidence type="ECO:0000256" key="3">
    <source>
        <dbReference type="ARBA" id="ARBA00022448"/>
    </source>
</evidence>